<dbReference type="InterPro" id="IPR034073">
    <property type="entry name" value="Subtilisin_DY-like_dom"/>
</dbReference>
<dbReference type="InterPro" id="IPR023828">
    <property type="entry name" value="Peptidase_S8_Ser-AS"/>
</dbReference>
<evidence type="ECO:0000256" key="5">
    <source>
        <dbReference type="PROSITE-ProRule" id="PRU01240"/>
    </source>
</evidence>
<feature type="domain" description="Peptidase S8/S53" evidence="7">
    <location>
        <begin position="231"/>
        <end position="468"/>
    </location>
</feature>
<comment type="caution">
    <text evidence="5">Lacks conserved residue(s) required for the propagation of feature annotation.</text>
</comment>
<dbReference type="PROSITE" id="PS00138">
    <property type="entry name" value="SUBTILASE_SER"/>
    <property type="match status" value="1"/>
</dbReference>
<dbReference type="PROSITE" id="PS51892">
    <property type="entry name" value="SUBTILASE"/>
    <property type="match status" value="1"/>
</dbReference>
<dbReference type="InterPro" id="IPR000209">
    <property type="entry name" value="Peptidase_S8/S53_dom"/>
</dbReference>
<evidence type="ECO:0000313" key="8">
    <source>
        <dbReference type="EMBL" id="KAK4234198.1"/>
    </source>
</evidence>
<feature type="chain" id="PRO_5043018503" evidence="6">
    <location>
        <begin position="27"/>
        <end position="800"/>
    </location>
</feature>
<proteinExistence type="inferred from homology"/>
<accession>A0AAN7H804</accession>
<organism evidence="8 9">
    <name type="scientific">Achaetomium macrosporum</name>
    <dbReference type="NCBI Taxonomy" id="79813"/>
    <lineage>
        <taxon>Eukaryota</taxon>
        <taxon>Fungi</taxon>
        <taxon>Dikarya</taxon>
        <taxon>Ascomycota</taxon>
        <taxon>Pezizomycotina</taxon>
        <taxon>Sordariomycetes</taxon>
        <taxon>Sordariomycetidae</taxon>
        <taxon>Sordariales</taxon>
        <taxon>Chaetomiaceae</taxon>
        <taxon>Achaetomium</taxon>
    </lineage>
</organism>
<protein>
    <submittedName>
        <fullName evidence="8">Peptidase S8/S53 domain-containing protein</fullName>
    </submittedName>
</protein>
<dbReference type="AlphaFoldDB" id="A0AAN7H804"/>
<dbReference type="CDD" id="cd04843">
    <property type="entry name" value="Peptidases_S8_11"/>
    <property type="match status" value="1"/>
</dbReference>
<evidence type="ECO:0000256" key="4">
    <source>
        <dbReference type="ARBA" id="ARBA00022825"/>
    </source>
</evidence>
<dbReference type="InterPro" id="IPR036852">
    <property type="entry name" value="Peptidase_S8/S53_dom_sf"/>
</dbReference>
<evidence type="ECO:0000256" key="6">
    <source>
        <dbReference type="SAM" id="SignalP"/>
    </source>
</evidence>
<dbReference type="Gene3D" id="3.40.50.200">
    <property type="entry name" value="Peptidase S8/S53 domain"/>
    <property type="match status" value="1"/>
</dbReference>
<dbReference type="PANTHER" id="PTHR43806:SF11">
    <property type="entry name" value="CEREVISIN-RELATED"/>
    <property type="match status" value="1"/>
</dbReference>
<evidence type="ECO:0000256" key="2">
    <source>
        <dbReference type="ARBA" id="ARBA00022670"/>
    </source>
</evidence>
<keyword evidence="9" id="KW-1185">Reference proteome</keyword>
<keyword evidence="4" id="KW-0720">Serine protease</keyword>
<sequence length="800" mass="84864">MKIQVVQTVVYNAVSILSLWACATHAQQQPEPRIALKLRPEAQQKQQADPNFIATLFQKAEPQGFAATPKVKVNPLIGSQRSANISAGLARAAKRNAGIKAPNFDAWYQVEVGSGSGEQARSVRITATQNTTGLPQGIVELVHELHKLPEVESVHTLSPVPPPAIDASDDPRSTNQGYLNPAPDGIDARYGWGFPGGDGAGVNIVDMEQGWNLNHEDLAAAGITLISGRNYDWFGHGTSVLGELFMVDNQIGGVGIVPGAKGRVISQIRPDWVYNTPETILDAVAHMSAGDILLLEAQEWDPVTGVLFLPVEVADATFEAIQVATSLGIIVVEAGANGAVDLDAYTNLAGKRIFDRSSPDYRESGAIIVGGSSYTVPHTRWYGSNHGSRIDVYAWAEGIDTTDTDQTATENWYTSWFSGTSGASPIVVGAAAIIQGISQATRGVKLSPLEMRNVLAINGTPSSDPAVDRIGVMPNLKLIIDTVFNNNTNQTTDVYIRDHVGDAGGTTAGAVSSSPDIIVRQQPIVNPGTALGAGSGTENNPSLSQPVLSGHDHSLYVRLLNRGTAAAGSTTVSVYWSEPATLVTPNLWHQIGTVALPSILAGNALTVSPRLDWAASAAPAATGHYCFVALADTAHDPVPIVPTTFPDFVRFVRENNNVAWRNFNVVSGPPPNATDGFHRFAVTVPGAWDETREFGLKAMGKLPKGSKVRLQVPKDLAKSMGMKGGCGHGDVVVVGLHPSQTATVGKGVLGAGSLAKCELQVQVPKEVYEAEGEVEFALVQEWEGVEVGRVTWRFGPEAEL</sequence>
<dbReference type="InterPro" id="IPR015500">
    <property type="entry name" value="Peptidase_S8_subtilisin-rel"/>
</dbReference>
<dbReference type="Gene3D" id="2.60.40.10">
    <property type="entry name" value="Immunoglobulins"/>
    <property type="match status" value="1"/>
</dbReference>
<keyword evidence="2" id="KW-0645">Protease</keyword>
<reference evidence="8" key="2">
    <citation type="submission" date="2023-05" db="EMBL/GenBank/DDBJ databases">
        <authorList>
            <consortium name="Lawrence Berkeley National Laboratory"/>
            <person name="Steindorff A."/>
            <person name="Hensen N."/>
            <person name="Bonometti L."/>
            <person name="Westerberg I."/>
            <person name="Brannstrom I.O."/>
            <person name="Guillou S."/>
            <person name="Cros-Aarteil S."/>
            <person name="Calhoun S."/>
            <person name="Haridas S."/>
            <person name="Kuo A."/>
            <person name="Mondo S."/>
            <person name="Pangilinan J."/>
            <person name="Riley R."/>
            <person name="Labutti K."/>
            <person name="Andreopoulos B."/>
            <person name="Lipzen A."/>
            <person name="Chen C."/>
            <person name="Yanf M."/>
            <person name="Daum C."/>
            <person name="Ng V."/>
            <person name="Clum A."/>
            <person name="Ohm R."/>
            <person name="Martin F."/>
            <person name="Silar P."/>
            <person name="Natvig D."/>
            <person name="Lalanne C."/>
            <person name="Gautier V."/>
            <person name="Ament-Velasquez S.L."/>
            <person name="Kruys A."/>
            <person name="Hutchinson M.I."/>
            <person name="Powell A.J."/>
            <person name="Barry K."/>
            <person name="Miller A.N."/>
            <person name="Grigoriev I.V."/>
            <person name="Debuchy R."/>
            <person name="Gladieux P."/>
            <person name="Thoren M.H."/>
            <person name="Johannesson H."/>
        </authorList>
    </citation>
    <scope>NUCLEOTIDE SEQUENCE</scope>
    <source>
        <strain evidence="8">CBS 532.94</strain>
    </source>
</reference>
<dbReference type="GO" id="GO:0004252">
    <property type="term" value="F:serine-type endopeptidase activity"/>
    <property type="evidence" value="ECO:0007669"/>
    <property type="project" value="InterPro"/>
</dbReference>
<gene>
    <name evidence="8" type="ORF">C8A03DRAFT_38042</name>
</gene>
<comment type="caution">
    <text evidence="8">The sequence shown here is derived from an EMBL/GenBank/DDBJ whole genome shotgun (WGS) entry which is preliminary data.</text>
</comment>
<keyword evidence="3" id="KW-0378">Hydrolase</keyword>
<dbReference type="Proteomes" id="UP001303760">
    <property type="component" value="Unassembled WGS sequence"/>
</dbReference>
<evidence type="ECO:0000313" key="9">
    <source>
        <dbReference type="Proteomes" id="UP001303760"/>
    </source>
</evidence>
<dbReference type="Pfam" id="PF00082">
    <property type="entry name" value="Peptidase_S8"/>
    <property type="match status" value="1"/>
</dbReference>
<evidence type="ECO:0000259" key="7">
    <source>
        <dbReference type="Pfam" id="PF00082"/>
    </source>
</evidence>
<evidence type="ECO:0000256" key="1">
    <source>
        <dbReference type="ARBA" id="ARBA00011073"/>
    </source>
</evidence>
<dbReference type="InterPro" id="IPR013783">
    <property type="entry name" value="Ig-like_fold"/>
</dbReference>
<keyword evidence="6" id="KW-0732">Signal</keyword>
<dbReference type="GO" id="GO:0006508">
    <property type="term" value="P:proteolysis"/>
    <property type="evidence" value="ECO:0007669"/>
    <property type="project" value="UniProtKB-KW"/>
</dbReference>
<name>A0AAN7H804_9PEZI</name>
<dbReference type="InterPro" id="IPR050131">
    <property type="entry name" value="Peptidase_S8_subtilisin-like"/>
</dbReference>
<feature type="signal peptide" evidence="6">
    <location>
        <begin position="1"/>
        <end position="26"/>
    </location>
</feature>
<comment type="similarity">
    <text evidence="1 5">Belongs to the peptidase S8 family.</text>
</comment>
<evidence type="ECO:0000256" key="3">
    <source>
        <dbReference type="ARBA" id="ARBA00022801"/>
    </source>
</evidence>
<dbReference type="PRINTS" id="PR00723">
    <property type="entry name" value="SUBTILISIN"/>
</dbReference>
<dbReference type="PANTHER" id="PTHR43806">
    <property type="entry name" value="PEPTIDASE S8"/>
    <property type="match status" value="1"/>
</dbReference>
<dbReference type="SUPFAM" id="SSF52743">
    <property type="entry name" value="Subtilisin-like"/>
    <property type="match status" value="1"/>
</dbReference>
<reference evidence="8" key="1">
    <citation type="journal article" date="2023" name="Mol. Phylogenet. Evol.">
        <title>Genome-scale phylogeny and comparative genomics of the fungal order Sordariales.</title>
        <authorList>
            <person name="Hensen N."/>
            <person name="Bonometti L."/>
            <person name="Westerberg I."/>
            <person name="Brannstrom I.O."/>
            <person name="Guillou S."/>
            <person name="Cros-Aarteil S."/>
            <person name="Calhoun S."/>
            <person name="Haridas S."/>
            <person name="Kuo A."/>
            <person name="Mondo S."/>
            <person name="Pangilinan J."/>
            <person name="Riley R."/>
            <person name="LaButti K."/>
            <person name="Andreopoulos B."/>
            <person name="Lipzen A."/>
            <person name="Chen C."/>
            <person name="Yan M."/>
            <person name="Daum C."/>
            <person name="Ng V."/>
            <person name="Clum A."/>
            <person name="Steindorff A."/>
            <person name="Ohm R.A."/>
            <person name="Martin F."/>
            <person name="Silar P."/>
            <person name="Natvig D.O."/>
            <person name="Lalanne C."/>
            <person name="Gautier V."/>
            <person name="Ament-Velasquez S.L."/>
            <person name="Kruys A."/>
            <person name="Hutchinson M.I."/>
            <person name="Powell A.J."/>
            <person name="Barry K."/>
            <person name="Miller A.N."/>
            <person name="Grigoriev I.V."/>
            <person name="Debuchy R."/>
            <person name="Gladieux P."/>
            <person name="Hiltunen Thoren M."/>
            <person name="Johannesson H."/>
        </authorList>
    </citation>
    <scope>NUCLEOTIDE SEQUENCE</scope>
    <source>
        <strain evidence="8">CBS 532.94</strain>
    </source>
</reference>
<dbReference type="EMBL" id="MU860403">
    <property type="protein sequence ID" value="KAK4234198.1"/>
    <property type="molecule type" value="Genomic_DNA"/>
</dbReference>